<evidence type="ECO:0000256" key="4">
    <source>
        <dbReference type="ARBA" id="ARBA00022679"/>
    </source>
</evidence>
<dbReference type="GO" id="GO:0016036">
    <property type="term" value="P:cellular response to phosphate starvation"/>
    <property type="evidence" value="ECO:0007669"/>
    <property type="project" value="TreeGrafter"/>
</dbReference>
<organism evidence="8 9">
    <name type="scientific">Candidatus Scatousia excrementigallinarum</name>
    <dbReference type="NCBI Taxonomy" id="2840935"/>
    <lineage>
        <taxon>Bacteria</taxon>
        <taxon>Candidatus Scatousia</taxon>
    </lineage>
</organism>
<dbReference type="InterPro" id="IPR036890">
    <property type="entry name" value="HATPase_C_sf"/>
</dbReference>
<dbReference type="InterPro" id="IPR005467">
    <property type="entry name" value="His_kinase_dom"/>
</dbReference>
<sequence length="239" mass="27378">MTTTSKNTYTVTELTISQKENIIENLIHDLKSSIFSQINGLNLIMRDKNCTYNKMQLDILGNLMTSNIYMRDTISNVLSNFKMDNKGLNIEKSNCSIKETLDFVIRSIGYMFEEKSQKLDVQYRCGNLRANYDDIEMRRVFVNLLSNASKYSKAQSIIKVEIIKEDGFLVCKVINEGKIEDKNIEDIFDMYLTQSKKFQIRGSGLGLYISKKIVEAHGGTIKAQNTKNNEVEFSVKIPC</sequence>
<comment type="catalytic activity">
    <reaction evidence="1">
        <text>ATP + protein L-histidine = ADP + protein N-phospho-L-histidine.</text>
        <dbReference type="EC" id="2.7.13.3"/>
    </reaction>
</comment>
<evidence type="ECO:0000256" key="1">
    <source>
        <dbReference type="ARBA" id="ARBA00000085"/>
    </source>
</evidence>
<dbReference type="PANTHER" id="PTHR45453">
    <property type="entry name" value="PHOSPHATE REGULON SENSOR PROTEIN PHOR"/>
    <property type="match status" value="1"/>
</dbReference>
<dbReference type="Pfam" id="PF02518">
    <property type="entry name" value="HATPase_c"/>
    <property type="match status" value="1"/>
</dbReference>
<feature type="domain" description="Histidine kinase" evidence="7">
    <location>
        <begin position="25"/>
        <end position="239"/>
    </location>
</feature>
<evidence type="ECO:0000259" key="7">
    <source>
        <dbReference type="PROSITE" id="PS50109"/>
    </source>
</evidence>
<dbReference type="SMART" id="SM00387">
    <property type="entry name" value="HATPase_c"/>
    <property type="match status" value="1"/>
</dbReference>
<evidence type="ECO:0000256" key="6">
    <source>
        <dbReference type="ARBA" id="ARBA00023012"/>
    </source>
</evidence>
<dbReference type="PANTHER" id="PTHR45453:SF1">
    <property type="entry name" value="PHOSPHATE REGULON SENSOR PROTEIN PHOR"/>
    <property type="match status" value="1"/>
</dbReference>
<proteinExistence type="predicted"/>
<dbReference type="GO" id="GO:0000155">
    <property type="term" value="F:phosphorelay sensor kinase activity"/>
    <property type="evidence" value="ECO:0007669"/>
    <property type="project" value="TreeGrafter"/>
</dbReference>
<dbReference type="EMBL" id="DVIU01000156">
    <property type="protein sequence ID" value="HIS36539.1"/>
    <property type="molecule type" value="Genomic_DNA"/>
</dbReference>
<dbReference type="GO" id="GO:0005886">
    <property type="term" value="C:plasma membrane"/>
    <property type="evidence" value="ECO:0007669"/>
    <property type="project" value="TreeGrafter"/>
</dbReference>
<reference evidence="8" key="1">
    <citation type="submission" date="2020-10" db="EMBL/GenBank/DDBJ databases">
        <authorList>
            <person name="Gilroy R."/>
        </authorList>
    </citation>
    <scope>NUCLEOTIDE SEQUENCE</scope>
    <source>
        <strain evidence="8">6276</strain>
    </source>
</reference>
<dbReference type="CDD" id="cd00075">
    <property type="entry name" value="HATPase"/>
    <property type="match status" value="1"/>
</dbReference>
<accession>A0A9D1EZQ3</accession>
<comment type="caution">
    <text evidence="8">The sequence shown here is derived from an EMBL/GenBank/DDBJ whole genome shotgun (WGS) entry which is preliminary data.</text>
</comment>
<reference evidence="8" key="2">
    <citation type="journal article" date="2021" name="PeerJ">
        <title>Extensive microbial diversity within the chicken gut microbiome revealed by metagenomics and culture.</title>
        <authorList>
            <person name="Gilroy R."/>
            <person name="Ravi A."/>
            <person name="Getino M."/>
            <person name="Pursley I."/>
            <person name="Horton D.L."/>
            <person name="Alikhan N.F."/>
            <person name="Baker D."/>
            <person name="Gharbi K."/>
            <person name="Hall N."/>
            <person name="Watson M."/>
            <person name="Adriaenssens E.M."/>
            <person name="Foster-Nyarko E."/>
            <person name="Jarju S."/>
            <person name="Secka A."/>
            <person name="Antonio M."/>
            <person name="Oren A."/>
            <person name="Chaudhuri R.R."/>
            <person name="La Ragione R."/>
            <person name="Hildebrand F."/>
            <person name="Pallen M.J."/>
        </authorList>
    </citation>
    <scope>NUCLEOTIDE SEQUENCE</scope>
    <source>
        <strain evidence="8">6276</strain>
    </source>
</reference>
<gene>
    <name evidence="8" type="ORF">IAC10_07910</name>
</gene>
<dbReference type="Gene3D" id="3.30.565.10">
    <property type="entry name" value="Histidine kinase-like ATPase, C-terminal domain"/>
    <property type="match status" value="1"/>
</dbReference>
<evidence type="ECO:0000313" key="8">
    <source>
        <dbReference type="EMBL" id="HIS36539.1"/>
    </source>
</evidence>
<dbReference type="InterPro" id="IPR004358">
    <property type="entry name" value="Sig_transdc_His_kin-like_C"/>
</dbReference>
<evidence type="ECO:0000256" key="3">
    <source>
        <dbReference type="ARBA" id="ARBA00022553"/>
    </source>
</evidence>
<dbReference type="InterPro" id="IPR003594">
    <property type="entry name" value="HATPase_dom"/>
</dbReference>
<dbReference type="AlphaFoldDB" id="A0A9D1EZQ3"/>
<protein>
    <recommendedName>
        <fullName evidence="2">histidine kinase</fullName>
        <ecNumber evidence="2">2.7.13.3</ecNumber>
    </recommendedName>
</protein>
<dbReference type="EC" id="2.7.13.3" evidence="2"/>
<evidence type="ECO:0000256" key="2">
    <source>
        <dbReference type="ARBA" id="ARBA00012438"/>
    </source>
</evidence>
<dbReference type="PRINTS" id="PR00344">
    <property type="entry name" value="BCTRLSENSOR"/>
</dbReference>
<keyword evidence="3" id="KW-0597">Phosphoprotein</keyword>
<keyword evidence="6" id="KW-0902">Two-component regulatory system</keyword>
<dbReference type="SUPFAM" id="SSF55874">
    <property type="entry name" value="ATPase domain of HSP90 chaperone/DNA topoisomerase II/histidine kinase"/>
    <property type="match status" value="1"/>
</dbReference>
<keyword evidence="5 8" id="KW-0418">Kinase</keyword>
<dbReference type="Proteomes" id="UP000823928">
    <property type="component" value="Unassembled WGS sequence"/>
</dbReference>
<name>A0A9D1EZQ3_9BACT</name>
<dbReference type="GO" id="GO:0004721">
    <property type="term" value="F:phosphoprotein phosphatase activity"/>
    <property type="evidence" value="ECO:0007669"/>
    <property type="project" value="TreeGrafter"/>
</dbReference>
<evidence type="ECO:0000256" key="5">
    <source>
        <dbReference type="ARBA" id="ARBA00022777"/>
    </source>
</evidence>
<dbReference type="PROSITE" id="PS50109">
    <property type="entry name" value="HIS_KIN"/>
    <property type="match status" value="1"/>
</dbReference>
<keyword evidence="4" id="KW-0808">Transferase</keyword>
<dbReference type="InterPro" id="IPR050351">
    <property type="entry name" value="BphY/WalK/GraS-like"/>
</dbReference>
<evidence type="ECO:0000313" key="9">
    <source>
        <dbReference type="Proteomes" id="UP000823928"/>
    </source>
</evidence>